<dbReference type="InterPro" id="IPR006059">
    <property type="entry name" value="SBP"/>
</dbReference>
<dbReference type="CDD" id="cd13585">
    <property type="entry name" value="PBP2_TMBP_like"/>
    <property type="match status" value="1"/>
</dbReference>
<comment type="similarity">
    <text evidence="1">Belongs to the bacterial solute-binding protein 1 family.</text>
</comment>
<evidence type="ECO:0000313" key="6">
    <source>
        <dbReference type="EMBL" id="GGH27828.1"/>
    </source>
</evidence>
<accession>A0A917MIU1</accession>
<dbReference type="Gene3D" id="3.40.190.10">
    <property type="entry name" value="Periplasmic binding protein-like II"/>
    <property type="match status" value="1"/>
</dbReference>
<dbReference type="Proteomes" id="UP000603912">
    <property type="component" value="Unassembled WGS sequence"/>
</dbReference>
<keyword evidence="3 5" id="KW-0732">Signal</keyword>
<gene>
    <name evidence="6" type="ORF">GCM10007036_36630</name>
</gene>
<dbReference type="AlphaFoldDB" id="A0A917MIU1"/>
<organism evidence="6 7">
    <name type="scientific">Alsobacter metallidurans</name>
    <dbReference type="NCBI Taxonomy" id="340221"/>
    <lineage>
        <taxon>Bacteria</taxon>
        <taxon>Pseudomonadati</taxon>
        <taxon>Pseudomonadota</taxon>
        <taxon>Alphaproteobacteria</taxon>
        <taxon>Hyphomicrobiales</taxon>
        <taxon>Alsobacteraceae</taxon>
        <taxon>Alsobacter</taxon>
    </lineage>
</organism>
<feature type="signal peptide" evidence="5">
    <location>
        <begin position="1"/>
        <end position="28"/>
    </location>
</feature>
<keyword evidence="4" id="KW-0574">Periplasm</keyword>
<evidence type="ECO:0000256" key="2">
    <source>
        <dbReference type="ARBA" id="ARBA00022448"/>
    </source>
</evidence>
<dbReference type="GO" id="GO:0015768">
    <property type="term" value="P:maltose transport"/>
    <property type="evidence" value="ECO:0007669"/>
    <property type="project" value="TreeGrafter"/>
</dbReference>
<evidence type="ECO:0000256" key="3">
    <source>
        <dbReference type="ARBA" id="ARBA00022729"/>
    </source>
</evidence>
<protein>
    <submittedName>
        <fullName evidence="6">ABC transporter substrate-binding protein</fullName>
    </submittedName>
</protein>
<comment type="caution">
    <text evidence="6">The sequence shown here is derived from an EMBL/GenBank/DDBJ whole genome shotgun (WGS) entry which is preliminary data.</text>
</comment>
<evidence type="ECO:0000256" key="5">
    <source>
        <dbReference type="SAM" id="SignalP"/>
    </source>
</evidence>
<evidence type="ECO:0000256" key="1">
    <source>
        <dbReference type="ARBA" id="ARBA00008520"/>
    </source>
</evidence>
<name>A0A917MIU1_9HYPH</name>
<dbReference type="Pfam" id="PF01547">
    <property type="entry name" value="SBP_bac_1"/>
    <property type="match status" value="1"/>
</dbReference>
<dbReference type="GO" id="GO:1901982">
    <property type="term" value="F:maltose binding"/>
    <property type="evidence" value="ECO:0007669"/>
    <property type="project" value="TreeGrafter"/>
</dbReference>
<feature type="chain" id="PRO_5037687394" evidence="5">
    <location>
        <begin position="29"/>
        <end position="419"/>
    </location>
</feature>
<evidence type="ECO:0000256" key="4">
    <source>
        <dbReference type="ARBA" id="ARBA00022764"/>
    </source>
</evidence>
<proteinExistence type="inferred from homology"/>
<dbReference type="GO" id="GO:0042956">
    <property type="term" value="P:maltodextrin transmembrane transport"/>
    <property type="evidence" value="ECO:0007669"/>
    <property type="project" value="TreeGrafter"/>
</dbReference>
<dbReference type="PANTHER" id="PTHR30061">
    <property type="entry name" value="MALTOSE-BINDING PERIPLASMIC PROTEIN"/>
    <property type="match status" value="1"/>
</dbReference>
<reference evidence="6" key="2">
    <citation type="submission" date="2020-09" db="EMBL/GenBank/DDBJ databases">
        <authorList>
            <person name="Sun Q."/>
            <person name="Zhou Y."/>
        </authorList>
    </citation>
    <scope>NUCLEOTIDE SEQUENCE</scope>
    <source>
        <strain evidence="6">CGMCC 1.12214</strain>
    </source>
</reference>
<dbReference type="GO" id="GO:0055052">
    <property type="term" value="C:ATP-binding cassette (ABC) transporter complex, substrate-binding subunit-containing"/>
    <property type="evidence" value="ECO:0007669"/>
    <property type="project" value="TreeGrafter"/>
</dbReference>
<sequence length="419" mass="44533">MEETQMKGLKAAVLALAATCASVGGAMAQQKLTMWSRSSSEAFMPALVKAFNASHKTQIDLQIVPNTEMVQKYAISAAGGSAPDLLSLDLVYTPAFAASGQLEDLTDLVKGFPFYESLSKAHLGAGTYDGRIYGTPMSADASVMLWNKRLFKQAGLDPEKGPTNWAEIEEYAGKVNAIGGDIRGFYFSGACGGCNAFTFMPLVWASGGEILVDGGKRATLNTPQMRDAAALYRGLVAKGYVPESARTDPGANFFGGFATDRIGMSPIGAFAIGNLVKNYPKVEFGVAFLPGKTGGKASFAGGDNFVVTAGRKNLPAVREFLTFVYSLEGQTMLAKLGSLPTRSDIAAEAVKSLDERYLVATEAMKIGRTPSSPVYNDIINSSTGPWKQMLNEIFFGNDVEGSLIKAEKTMQSIIDTSGK</sequence>
<dbReference type="SUPFAM" id="SSF53850">
    <property type="entry name" value="Periplasmic binding protein-like II"/>
    <property type="match status" value="1"/>
</dbReference>
<reference evidence="6" key="1">
    <citation type="journal article" date="2014" name="Int. J. Syst. Evol. Microbiol.">
        <title>Complete genome sequence of Corynebacterium casei LMG S-19264T (=DSM 44701T), isolated from a smear-ripened cheese.</title>
        <authorList>
            <consortium name="US DOE Joint Genome Institute (JGI-PGF)"/>
            <person name="Walter F."/>
            <person name="Albersmeier A."/>
            <person name="Kalinowski J."/>
            <person name="Ruckert C."/>
        </authorList>
    </citation>
    <scope>NUCLEOTIDE SEQUENCE</scope>
    <source>
        <strain evidence="6">CGMCC 1.12214</strain>
    </source>
</reference>
<dbReference type="EMBL" id="BMES01000002">
    <property type="protein sequence ID" value="GGH27828.1"/>
    <property type="molecule type" value="Genomic_DNA"/>
</dbReference>
<dbReference type="PANTHER" id="PTHR30061:SF50">
    <property type="entry name" value="MALTOSE_MALTODEXTRIN-BINDING PERIPLASMIC PROTEIN"/>
    <property type="match status" value="1"/>
</dbReference>
<evidence type="ECO:0000313" key="7">
    <source>
        <dbReference type="Proteomes" id="UP000603912"/>
    </source>
</evidence>
<keyword evidence="7" id="KW-1185">Reference proteome</keyword>
<keyword evidence="2" id="KW-0813">Transport</keyword>